<evidence type="ECO:0000256" key="2">
    <source>
        <dbReference type="ARBA" id="ARBA00005896"/>
    </source>
</evidence>
<evidence type="ECO:0000313" key="8">
    <source>
        <dbReference type="EMBL" id="EXJ84219.1"/>
    </source>
</evidence>
<protein>
    <recommendedName>
        <fullName evidence="7">TauD/TfdA-like domain-containing protein</fullName>
    </recommendedName>
</protein>
<dbReference type="SUPFAM" id="SSF51197">
    <property type="entry name" value="Clavaminate synthase-like"/>
    <property type="match status" value="1"/>
</dbReference>
<keyword evidence="6" id="KW-0408">Iron</keyword>
<evidence type="ECO:0000256" key="1">
    <source>
        <dbReference type="ARBA" id="ARBA00001954"/>
    </source>
</evidence>
<evidence type="ECO:0000256" key="4">
    <source>
        <dbReference type="ARBA" id="ARBA00022964"/>
    </source>
</evidence>
<comment type="caution">
    <text evidence="8">The sequence shown here is derived from an EMBL/GenBank/DDBJ whole genome shotgun (WGS) entry which is preliminary data.</text>
</comment>
<feature type="domain" description="TauD/TfdA-like" evidence="7">
    <location>
        <begin position="21"/>
        <end position="357"/>
    </location>
</feature>
<organism evidence="8 9">
    <name type="scientific">Capronia epimyces CBS 606.96</name>
    <dbReference type="NCBI Taxonomy" id="1182542"/>
    <lineage>
        <taxon>Eukaryota</taxon>
        <taxon>Fungi</taxon>
        <taxon>Dikarya</taxon>
        <taxon>Ascomycota</taxon>
        <taxon>Pezizomycotina</taxon>
        <taxon>Eurotiomycetes</taxon>
        <taxon>Chaetothyriomycetidae</taxon>
        <taxon>Chaetothyriales</taxon>
        <taxon>Herpotrichiellaceae</taxon>
        <taxon>Capronia</taxon>
    </lineage>
</organism>
<evidence type="ECO:0000256" key="3">
    <source>
        <dbReference type="ARBA" id="ARBA00022723"/>
    </source>
</evidence>
<comment type="cofactor">
    <cofactor evidence="1">
        <name>Fe(2+)</name>
        <dbReference type="ChEBI" id="CHEBI:29033"/>
    </cofactor>
</comment>
<evidence type="ECO:0000256" key="5">
    <source>
        <dbReference type="ARBA" id="ARBA00023002"/>
    </source>
</evidence>
<keyword evidence="4" id="KW-0223">Dioxygenase</keyword>
<reference evidence="8 9" key="1">
    <citation type="submission" date="2013-03" db="EMBL/GenBank/DDBJ databases">
        <title>The Genome Sequence of Capronia epimyces CBS 606.96.</title>
        <authorList>
            <consortium name="The Broad Institute Genomics Platform"/>
            <person name="Cuomo C."/>
            <person name="de Hoog S."/>
            <person name="Gorbushina A."/>
            <person name="Walker B."/>
            <person name="Young S.K."/>
            <person name="Zeng Q."/>
            <person name="Gargeya S."/>
            <person name="Fitzgerald M."/>
            <person name="Haas B."/>
            <person name="Abouelleil A."/>
            <person name="Allen A.W."/>
            <person name="Alvarado L."/>
            <person name="Arachchi H.M."/>
            <person name="Berlin A.M."/>
            <person name="Chapman S.B."/>
            <person name="Gainer-Dewar J."/>
            <person name="Goldberg J."/>
            <person name="Griggs A."/>
            <person name="Gujja S."/>
            <person name="Hansen M."/>
            <person name="Howarth C."/>
            <person name="Imamovic A."/>
            <person name="Ireland A."/>
            <person name="Larimer J."/>
            <person name="McCowan C."/>
            <person name="Murphy C."/>
            <person name="Pearson M."/>
            <person name="Poon T.W."/>
            <person name="Priest M."/>
            <person name="Roberts A."/>
            <person name="Saif S."/>
            <person name="Shea T."/>
            <person name="Sisk P."/>
            <person name="Sykes S."/>
            <person name="Wortman J."/>
            <person name="Nusbaum C."/>
            <person name="Birren B."/>
        </authorList>
    </citation>
    <scope>NUCLEOTIDE SEQUENCE [LARGE SCALE GENOMIC DNA]</scope>
    <source>
        <strain evidence="8 9">CBS 606.96</strain>
    </source>
</reference>
<keyword evidence="3" id="KW-0479">Metal-binding</keyword>
<dbReference type="Pfam" id="PF02668">
    <property type="entry name" value="TauD"/>
    <property type="match status" value="1"/>
</dbReference>
<comment type="similarity">
    <text evidence="2">Belongs to the TfdA dioxygenase family.</text>
</comment>
<dbReference type="GO" id="GO:0046872">
    <property type="term" value="F:metal ion binding"/>
    <property type="evidence" value="ECO:0007669"/>
    <property type="project" value="UniProtKB-KW"/>
</dbReference>
<evidence type="ECO:0000259" key="7">
    <source>
        <dbReference type="Pfam" id="PF02668"/>
    </source>
</evidence>
<dbReference type="GO" id="GO:0051213">
    <property type="term" value="F:dioxygenase activity"/>
    <property type="evidence" value="ECO:0007669"/>
    <property type="project" value="UniProtKB-KW"/>
</dbReference>
<dbReference type="AlphaFoldDB" id="W9YPM6"/>
<accession>W9YPM6</accession>
<keyword evidence="5" id="KW-0560">Oxidoreductase</keyword>
<sequence>MPRAESRHIVVRPLEHGSDKSTNFGAVITGVDLNDLDDKSFAVLREAVYTHSVVVIEGQENLLPANQFGFVQRFDPDASPQHGFGYGKSTKELGKLGKKPFHVIPHSLGGVTLVGNGYQGPDHYGLREVTLDAVSHVDFHADPLPRERLGHGETRFNTFHFDGIIYGSHPSRVTTFRCVKAPKGPDVTVRFDDGTGRTIQCAPGSTAFISSSQLYDCLTAEEKATVDNSFWEPAPHPFAWSGTRGQRSTGLGVNPGRSGGNTVPLDQLPPWESHKVHKYPMVWINPVTGAKGLQLMPDIVLRLHLKHSPDPDGETRVVEDQEEIHAWLNPIYDRFFGPEYILIPPCQEGSMVVWNNWVGAGNRETGLRTVHEMDTLLIRIPY</sequence>
<dbReference type="PANTHER" id="PTHR43779">
    <property type="entry name" value="DIOXYGENASE RV0097-RELATED"/>
    <property type="match status" value="1"/>
</dbReference>
<keyword evidence="9" id="KW-1185">Reference proteome</keyword>
<proteinExistence type="inferred from homology"/>
<dbReference type="HOGENOM" id="CLU_046574_1_0_1"/>
<dbReference type="InterPro" id="IPR042098">
    <property type="entry name" value="TauD-like_sf"/>
</dbReference>
<evidence type="ECO:0000313" key="9">
    <source>
        <dbReference type="Proteomes" id="UP000019478"/>
    </source>
</evidence>
<dbReference type="RefSeq" id="XP_007733204.1">
    <property type="nucleotide sequence ID" value="XM_007735014.1"/>
</dbReference>
<evidence type="ECO:0000256" key="6">
    <source>
        <dbReference type="ARBA" id="ARBA00023004"/>
    </source>
</evidence>
<dbReference type="PANTHER" id="PTHR43779:SF2">
    <property type="entry name" value="ALPHA-KETOGLUTARATE-DEPENDENT XANTHINE DIOXYGENASE XAN1"/>
    <property type="match status" value="1"/>
</dbReference>
<dbReference type="Gene3D" id="3.60.130.10">
    <property type="entry name" value="Clavaminate synthase-like"/>
    <property type="match status" value="1"/>
</dbReference>
<dbReference type="EMBL" id="AMGY01000004">
    <property type="protein sequence ID" value="EXJ84219.1"/>
    <property type="molecule type" value="Genomic_DNA"/>
</dbReference>
<dbReference type="GeneID" id="19169004"/>
<dbReference type="STRING" id="1182542.W9YPM6"/>
<dbReference type="Proteomes" id="UP000019478">
    <property type="component" value="Unassembled WGS sequence"/>
</dbReference>
<dbReference type="OrthoDB" id="93019at2759"/>
<name>W9YPM6_9EURO</name>
<gene>
    <name evidence="8" type="ORF">A1O3_04886</name>
</gene>
<dbReference type="eggNOG" id="ENOG502SK0G">
    <property type="taxonomic scope" value="Eukaryota"/>
</dbReference>
<dbReference type="InterPro" id="IPR003819">
    <property type="entry name" value="TauD/TfdA-like"/>
</dbReference>
<dbReference type="InterPro" id="IPR051178">
    <property type="entry name" value="TfdA_dioxygenase"/>
</dbReference>